<gene>
    <name evidence="1" type="ORF">EVAR_39424_1</name>
</gene>
<dbReference type="Proteomes" id="UP000299102">
    <property type="component" value="Unassembled WGS sequence"/>
</dbReference>
<reference evidence="1 2" key="1">
    <citation type="journal article" date="2019" name="Commun. Biol.">
        <title>The bagworm genome reveals a unique fibroin gene that provides high tensile strength.</title>
        <authorList>
            <person name="Kono N."/>
            <person name="Nakamura H."/>
            <person name="Ohtoshi R."/>
            <person name="Tomita M."/>
            <person name="Numata K."/>
            <person name="Arakawa K."/>
        </authorList>
    </citation>
    <scope>NUCLEOTIDE SEQUENCE [LARGE SCALE GENOMIC DNA]</scope>
</reference>
<proteinExistence type="predicted"/>
<name>A0A4C1Z0H3_EUMVA</name>
<accession>A0A4C1Z0H3</accession>
<sequence>MRRYKERADPVIGTVHLEYHATWLNSRKLQFICTNRSRTALRRRRIRNERSASRAEIKLVVGDDAECRGNSGLGMSRSTRARLEPIYVILFVCSIRNS</sequence>
<evidence type="ECO:0000313" key="1">
    <source>
        <dbReference type="EMBL" id="GBP80554.1"/>
    </source>
</evidence>
<dbReference type="EMBL" id="BGZK01001467">
    <property type="protein sequence ID" value="GBP80554.1"/>
    <property type="molecule type" value="Genomic_DNA"/>
</dbReference>
<organism evidence="1 2">
    <name type="scientific">Eumeta variegata</name>
    <name type="common">Bagworm moth</name>
    <name type="synonym">Eumeta japonica</name>
    <dbReference type="NCBI Taxonomy" id="151549"/>
    <lineage>
        <taxon>Eukaryota</taxon>
        <taxon>Metazoa</taxon>
        <taxon>Ecdysozoa</taxon>
        <taxon>Arthropoda</taxon>
        <taxon>Hexapoda</taxon>
        <taxon>Insecta</taxon>
        <taxon>Pterygota</taxon>
        <taxon>Neoptera</taxon>
        <taxon>Endopterygota</taxon>
        <taxon>Lepidoptera</taxon>
        <taxon>Glossata</taxon>
        <taxon>Ditrysia</taxon>
        <taxon>Tineoidea</taxon>
        <taxon>Psychidae</taxon>
        <taxon>Oiketicinae</taxon>
        <taxon>Eumeta</taxon>
    </lineage>
</organism>
<keyword evidence="2" id="KW-1185">Reference proteome</keyword>
<protein>
    <submittedName>
        <fullName evidence="1">Uncharacterized protein</fullName>
    </submittedName>
</protein>
<comment type="caution">
    <text evidence="1">The sequence shown here is derived from an EMBL/GenBank/DDBJ whole genome shotgun (WGS) entry which is preliminary data.</text>
</comment>
<dbReference type="AlphaFoldDB" id="A0A4C1Z0H3"/>
<evidence type="ECO:0000313" key="2">
    <source>
        <dbReference type="Proteomes" id="UP000299102"/>
    </source>
</evidence>